<dbReference type="AlphaFoldDB" id="A0A7X3KCC3"/>
<dbReference type="InterPro" id="IPR041578">
    <property type="entry name" value="PIN_8"/>
</dbReference>
<organism evidence="2 3">
    <name type="scientific">Streptococcus danieliae</name>
    <dbReference type="NCBI Taxonomy" id="747656"/>
    <lineage>
        <taxon>Bacteria</taxon>
        <taxon>Bacillati</taxon>
        <taxon>Bacillota</taxon>
        <taxon>Bacilli</taxon>
        <taxon>Lactobacillales</taxon>
        <taxon>Streptococcaceae</taxon>
        <taxon>Streptococcus</taxon>
    </lineage>
</organism>
<evidence type="ECO:0000313" key="2">
    <source>
        <dbReference type="EMBL" id="MVX59546.1"/>
    </source>
</evidence>
<dbReference type="Proteomes" id="UP000461595">
    <property type="component" value="Unassembled WGS sequence"/>
</dbReference>
<dbReference type="EMBL" id="WSRS01000084">
    <property type="protein sequence ID" value="MVX59546.1"/>
    <property type="molecule type" value="Genomic_DNA"/>
</dbReference>
<reference evidence="2 3" key="1">
    <citation type="submission" date="2019-12" db="EMBL/GenBank/DDBJ databases">
        <title>Microbes associate with the intestines of laboratory mice.</title>
        <authorList>
            <person name="Navarre W."/>
            <person name="Wong E."/>
        </authorList>
    </citation>
    <scope>NUCLEOTIDE SEQUENCE [LARGE SCALE GENOMIC DNA]</scope>
    <source>
        <strain evidence="2 3">NM51_B2-22</strain>
    </source>
</reference>
<feature type="domain" description="PIN like" evidence="1">
    <location>
        <begin position="1"/>
        <end position="44"/>
    </location>
</feature>
<gene>
    <name evidence="2" type="ORF">E5983_07870</name>
</gene>
<comment type="caution">
    <text evidence="2">The sequence shown here is derived from an EMBL/GenBank/DDBJ whole genome shotgun (WGS) entry which is preliminary data.</text>
</comment>
<evidence type="ECO:0000259" key="1">
    <source>
        <dbReference type="Pfam" id="PF18476"/>
    </source>
</evidence>
<protein>
    <recommendedName>
        <fullName evidence="1">PIN like domain-containing protein</fullName>
    </recommendedName>
</protein>
<proteinExistence type="predicted"/>
<accession>A0A7X3KCC3</accession>
<name>A0A7X3KCC3_9STRE</name>
<sequence length="175" mass="20434">MFWLDIIEFVKEKKFSNVVIISDDKKSDWCTRSGTSESELLPELKVEFLKETGIPVIRKSSSLFIKDILSLSEDEQKGIEKEIDEIEKIKSEIEYQDTIIVRARKNGFKKVFIGENSWYSVRINEDRIPFLRYIAVYQTTPVKKITHYAEIKDIIISPEDSSKKKILFGCVKNFV</sequence>
<dbReference type="Pfam" id="PF18476">
    <property type="entry name" value="PIN_8"/>
    <property type="match status" value="1"/>
</dbReference>
<evidence type="ECO:0000313" key="3">
    <source>
        <dbReference type="Proteomes" id="UP000461595"/>
    </source>
</evidence>